<evidence type="ECO:0000256" key="7">
    <source>
        <dbReference type="ARBA" id="ARBA00023160"/>
    </source>
</evidence>
<keyword evidence="3" id="KW-0276">Fatty acid metabolism</keyword>
<sequence length="147" mass="16878">MPSKTSLHEPAEPWERLNSAGESIDQSNTTSMNSLQPHENINGNYIQLSMADIMENQSYESDESVPWWKRQKGEIVISGVSCRLPESDNMNEFAEHLLNGDDMITEDDRRWQPVHPKQANNMDPQLRMLLEVTYEALLDAALEFEEV</sequence>
<evidence type="ECO:0000256" key="1">
    <source>
        <dbReference type="ARBA" id="ARBA00022450"/>
    </source>
</evidence>
<protein>
    <recommendedName>
        <fullName evidence="9">Beta-ketoacyl synthase-like N-terminal domain-containing protein</fullName>
    </recommendedName>
</protein>
<gene>
    <name evidence="10" type="ORF">D917_05058</name>
</gene>
<keyword evidence="5" id="KW-0560">Oxidoreductase</keyword>
<evidence type="ECO:0000256" key="4">
    <source>
        <dbReference type="ARBA" id="ARBA00022857"/>
    </source>
</evidence>
<keyword evidence="2" id="KW-0444">Lipid biosynthesis</keyword>
<reference evidence="10 11" key="1">
    <citation type="submission" date="2015-04" db="EMBL/GenBank/DDBJ databases">
        <title>Draft genome of the roundworm Trichinella nativa.</title>
        <authorList>
            <person name="Mitreva M."/>
        </authorList>
    </citation>
    <scope>NUCLEOTIDE SEQUENCE [LARGE SCALE GENOMIC DNA]</scope>
    <source>
        <strain evidence="10 11">ISS45</strain>
    </source>
</reference>
<dbReference type="EMBL" id="LVZM01000271">
    <property type="protein sequence ID" value="OUC49800.1"/>
    <property type="molecule type" value="Genomic_DNA"/>
</dbReference>
<dbReference type="Proteomes" id="UP000243006">
    <property type="component" value="Unassembled WGS sequence"/>
</dbReference>
<dbReference type="SUPFAM" id="SSF53901">
    <property type="entry name" value="Thiolase-like"/>
    <property type="match status" value="1"/>
</dbReference>
<dbReference type="InterPro" id="IPR016039">
    <property type="entry name" value="Thiolase-like"/>
</dbReference>
<dbReference type="Gene3D" id="3.40.47.10">
    <property type="match status" value="1"/>
</dbReference>
<evidence type="ECO:0000256" key="6">
    <source>
        <dbReference type="ARBA" id="ARBA00023098"/>
    </source>
</evidence>
<evidence type="ECO:0000313" key="11">
    <source>
        <dbReference type="Proteomes" id="UP000243006"/>
    </source>
</evidence>
<dbReference type="AlphaFoldDB" id="A0A1Y3EYE2"/>
<dbReference type="PANTHER" id="PTHR43775:SF7">
    <property type="entry name" value="FATTY ACID SYNTHASE"/>
    <property type="match status" value="1"/>
</dbReference>
<organism evidence="10 11">
    <name type="scientific">Trichinella nativa</name>
    <dbReference type="NCBI Taxonomy" id="6335"/>
    <lineage>
        <taxon>Eukaryota</taxon>
        <taxon>Metazoa</taxon>
        <taxon>Ecdysozoa</taxon>
        <taxon>Nematoda</taxon>
        <taxon>Enoplea</taxon>
        <taxon>Dorylaimia</taxon>
        <taxon>Trichinellida</taxon>
        <taxon>Trichinellidae</taxon>
        <taxon>Trichinella</taxon>
    </lineage>
</organism>
<evidence type="ECO:0000256" key="5">
    <source>
        <dbReference type="ARBA" id="ARBA00023002"/>
    </source>
</evidence>
<keyword evidence="8" id="KW-0511">Multifunctional enzyme</keyword>
<name>A0A1Y3EYE2_9BILA</name>
<comment type="caution">
    <text evidence="10">The sequence shown here is derived from an EMBL/GenBank/DDBJ whole genome shotgun (WGS) entry which is preliminary data.</text>
</comment>
<dbReference type="PANTHER" id="PTHR43775">
    <property type="entry name" value="FATTY ACID SYNTHASE"/>
    <property type="match status" value="1"/>
</dbReference>
<keyword evidence="1" id="KW-0596">Phosphopantetheine</keyword>
<keyword evidence="6" id="KW-0443">Lipid metabolism</keyword>
<dbReference type="GO" id="GO:0004312">
    <property type="term" value="F:fatty acid synthase activity"/>
    <property type="evidence" value="ECO:0007669"/>
    <property type="project" value="TreeGrafter"/>
</dbReference>
<accession>A0A1Y3EYE2</accession>
<keyword evidence="4" id="KW-0521">NADP</keyword>
<evidence type="ECO:0000313" key="10">
    <source>
        <dbReference type="EMBL" id="OUC49800.1"/>
    </source>
</evidence>
<dbReference type="Pfam" id="PF00109">
    <property type="entry name" value="ketoacyl-synt"/>
    <property type="match status" value="1"/>
</dbReference>
<evidence type="ECO:0000256" key="2">
    <source>
        <dbReference type="ARBA" id="ARBA00022516"/>
    </source>
</evidence>
<dbReference type="InterPro" id="IPR014030">
    <property type="entry name" value="Ketoacyl_synth_N"/>
</dbReference>
<feature type="domain" description="Beta-ketoacyl synthase-like N-terminal" evidence="9">
    <location>
        <begin position="74"/>
        <end position="113"/>
    </location>
</feature>
<proteinExistence type="predicted"/>
<evidence type="ECO:0000256" key="8">
    <source>
        <dbReference type="ARBA" id="ARBA00023268"/>
    </source>
</evidence>
<dbReference type="GO" id="GO:0006633">
    <property type="term" value="P:fatty acid biosynthetic process"/>
    <property type="evidence" value="ECO:0007669"/>
    <property type="project" value="UniProtKB-KW"/>
</dbReference>
<keyword evidence="7" id="KW-0275">Fatty acid biosynthesis</keyword>
<evidence type="ECO:0000256" key="3">
    <source>
        <dbReference type="ARBA" id="ARBA00022832"/>
    </source>
</evidence>
<evidence type="ECO:0000259" key="9">
    <source>
        <dbReference type="Pfam" id="PF00109"/>
    </source>
</evidence>
<dbReference type="InterPro" id="IPR050091">
    <property type="entry name" value="PKS_NRPS_Biosynth_Enz"/>
</dbReference>
<dbReference type="GO" id="GO:0016491">
    <property type="term" value="F:oxidoreductase activity"/>
    <property type="evidence" value="ECO:0007669"/>
    <property type="project" value="UniProtKB-KW"/>
</dbReference>